<sequence>MKKGFCTLSLATTTIRSRKRKEEKKEIKIHASLSPPPQSLVQEAEGIIAILKNEKEKGWRRNRRRKRPEVVEAEEEDPGVRRIIST</sequence>
<name>A0A5B7K053_PORTR</name>
<dbReference type="Proteomes" id="UP000324222">
    <property type="component" value="Unassembled WGS sequence"/>
</dbReference>
<organism evidence="2 3">
    <name type="scientific">Portunus trituberculatus</name>
    <name type="common">Swimming crab</name>
    <name type="synonym">Neptunus trituberculatus</name>
    <dbReference type="NCBI Taxonomy" id="210409"/>
    <lineage>
        <taxon>Eukaryota</taxon>
        <taxon>Metazoa</taxon>
        <taxon>Ecdysozoa</taxon>
        <taxon>Arthropoda</taxon>
        <taxon>Crustacea</taxon>
        <taxon>Multicrustacea</taxon>
        <taxon>Malacostraca</taxon>
        <taxon>Eumalacostraca</taxon>
        <taxon>Eucarida</taxon>
        <taxon>Decapoda</taxon>
        <taxon>Pleocyemata</taxon>
        <taxon>Brachyura</taxon>
        <taxon>Eubrachyura</taxon>
        <taxon>Portunoidea</taxon>
        <taxon>Portunidae</taxon>
        <taxon>Portuninae</taxon>
        <taxon>Portunus</taxon>
    </lineage>
</organism>
<proteinExistence type="predicted"/>
<gene>
    <name evidence="2" type="ORF">E2C01_095857</name>
</gene>
<reference evidence="2 3" key="1">
    <citation type="submission" date="2019-05" db="EMBL/GenBank/DDBJ databases">
        <title>Another draft genome of Portunus trituberculatus and its Hox gene families provides insights of decapod evolution.</title>
        <authorList>
            <person name="Jeong J.-H."/>
            <person name="Song I."/>
            <person name="Kim S."/>
            <person name="Choi T."/>
            <person name="Kim D."/>
            <person name="Ryu S."/>
            <person name="Kim W."/>
        </authorList>
    </citation>
    <scope>NUCLEOTIDE SEQUENCE [LARGE SCALE GENOMIC DNA]</scope>
    <source>
        <tissue evidence="2">Muscle</tissue>
    </source>
</reference>
<protein>
    <submittedName>
        <fullName evidence="2">Uncharacterized protein</fullName>
    </submittedName>
</protein>
<keyword evidence="3" id="KW-1185">Reference proteome</keyword>
<evidence type="ECO:0000313" key="3">
    <source>
        <dbReference type="Proteomes" id="UP000324222"/>
    </source>
</evidence>
<feature type="region of interest" description="Disordered" evidence="1">
    <location>
        <begin position="62"/>
        <end position="86"/>
    </location>
</feature>
<comment type="caution">
    <text evidence="2">The sequence shown here is derived from an EMBL/GenBank/DDBJ whole genome shotgun (WGS) entry which is preliminary data.</text>
</comment>
<dbReference type="AlphaFoldDB" id="A0A5B7K053"/>
<evidence type="ECO:0000256" key="1">
    <source>
        <dbReference type="SAM" id="MobiDB-lite"/>
    </source>
</evidence>
<evidence type="ECO:0000313" key="2">
    <source>
        <dbReference type="EMBL" id="MPD00390.1"/>
    </source>
</evidence>
<dbReference type="EMBL" id="VSRR010122695">
    <property type="protein sequence ID" value="MPD00390.1"/>
    <property type="molecule type" value="Genomic_DNA"/>
</dbReference>
<accession>A0A5B7K053</accession>